<evidence type="ECO:0000259" key="6">
    <source>
        <dbReference type="PROSITE" id="PS50219"/>
    </source>
</evidence>
<dbReference type="InterPro" id="IPR041675">
    <property type="entry name" value="PH_5"/>
</dbReference>
<keyword evidence="1" id="KW-0597">Phosphoprotein</keyword>
<dbReference type="PROSITE" id="PS50219">
    <property type="entry name" value="CNH"/>
    <property type="match status" value="1"/>
</dbReference>
<dbReference type="OrthoDB" id="2272012at2759"/>
<organism evidence="7 8">
    <name type="scientific">Sistotremastrum niveocremeum HHB9708</name>
    <dbReference type="NCBI Taxonomy" id="1314777"/>
    <lineage>
        <taxon>Eukaryota</taxon>
        <taxon>Fungi</taxon>
        <taxon>Dikarya</taxon>
        <taxon>Basidiomycota</taxon>
        <taxon>Agaricomycotina</taxon>
        <taxon>Agaricomycetes</taxon>
        <taxon>Sistotremastrales</taxon>
        <taxon>Sistotremastraceae</taxon>
        <taxon>Sertulicium</taxon>
        <taxon>Sertulicium niveocremeum</taxon>
    </lineage>
</organism>
<dbReference type="Pfam" id="PF15405">
    <property type="entry name" value="PH_5"/>
    <property type="match status" value="1"/>
</dbReference>
<evidence type="ECO:0000313" key="7">
    <source>
        <dbReference type="EMBL" id="KZS94494.1"/>
    </source>
</evidence>
<dbReference type="SUPFAM" id="SSF48065">
    <property type="entry name" value="DBL homology domain (DH-domain)"/>
    <property type="match status" value="2"/>
</dbReference>
<feature type="region of interest" description="Disordered" evidence="3">
    <location>
        <begin position="757"/>
        <end position="780"/>
    </location>
</feature>
<dbReference type="Proteomes" id="UP000076722">
    <property type="component" value="Unassembled WGS sequence"/>
</dbReference>
<dbReference type="Pfam" id="PF00780">
    <property type="entry name" value="CNH"/>
    <property type="match status" value="1"/>
</dbReference>
<dbReference type="InterPro" id="IPR035899">
    <property type="entry name" value="DBL_dom_sf"/>
</dbReference>
<dbReference type="Pfam" id="PF00621">
    <property type="entry name" value="RhoGEF"/>
    <property type="match status" value="2"/>
</dbReference>
<feature type="region of interest" description="Disordered" evidence="3">
    <location>
        <begin position="1240"/>
        <end position="1272"/>
    </location>
</feature>
<evidence type="ECO:0000259" key="5">
    <source>
        <dbReference type="PROSITE" id="PS50010"/>
    </source>
</evidence>
<evidence type="ECO:0000313" key="8">
    <source>
        <dbReference type="Proteomes" id="UP000076722"/>
    </source>
</evidence>
<feature type="domain" description="PH" evidence="4">
    <location>
        <begin position="681"/>
        <end position="824"/>
    </location>
</feature>
<dbReference type="Gene3D" id="2.30.29.30">
    <property type="entry name" value="Pleckstrin-homology domain (PH domain)/Phosphotyrosine-binding domain (PTB)"/>
    <property type="match status" value="1"/>
</dbReference>
<name>A0A164VV00_9AGAM</name>
<reference evidence="7 8" key="1">
    <citation type="journal article" date="2016" name="Mol. Biol. Evol.">
        <title>Comparative Genomics of Early-Diverging Mushroom-Forming Fungi Provides Insights into the Origins of Lignocellulose Decay Capabilities.</title>
        <authorList>
            <person name="Nagy L.G."/>
            <person name="Riley R."/>
            <person name="Tritt A."/>
            <person name="Adam C."/>
            <person name="Daum C."/>
            <person name="Floudas D."/>
            <person name="Sun H."/>
            <person name="Yadav J.S."/>
            <person name="Pangilinan J."/>
            <person name="Larsson K.H."/>
            <person name="Matsuura K."/>
            <person name="Barry K."/>
            <person name="Labutti K."/>
            <person name="Kuo R."/>
            <person name="Ohm R.A."/>
            <person name="Bhattacharya S.S."/>
            <person name="Shirouzu T."/>
            <person name="Yoshinaga Y."/>
            <person name="Martin F.M."/>
            <person name="Grigoriev I.V."/>
            <person name="Hibbett D.S."/>
        </authorList>
    </citation>
    <scope>NUCLEOTIDE SEQUENCE [LARGE SCALE GENOMIC DNA]</scope>
    <source>
        <strain evidence="7 8">HHB9708</strain>
    </source>
</reference>
<feature type="region of interest" description="Disordered" evidence="3">
    <location>
        <begin position="1171"/>
        <end position="1196"/>
    </location>
</feature>
<feature type="domain" description="DH" evidence="5">
    <location>
        <begin position="455"/>
        <end position="646"/>
    </location>
</feature>
<dbReference type="STRING" id="1314777.A0A164VV00"/>
<dbReference type="SUPFAM" id="SSF50729">
    <property type="entry name" value="PH domain-like"/>
    <property type="match status" value="1"/>
</dbReference>
<feature type="domain" description="CNH" evidence="6">
    <location>
        <begin position="867"/>
        <end position="1174"/>
    </location>
</feature>
<dbReference type="InterPro" id="IPR011993">
    <property type="entry name" value="PH-like_dom_sf"/>
</dbReference>
<proteinExistence type="predicted"/>
<feature type="domain" description="DH" evidence="5">
    <location>
        <begin position="230"/>
        <end position="414"/>
    </location>
</feature>
<keyword evidence="8" id="KW-1185">Reference proteome</keyword>
<dbReference type="Gene3D" id="1.20.900.10">
    <property type="entry name" value="Dbl homology (DH) domain"/>
    <property type="match status" value="2"/>
</dbReference>
<keyword evidence="2" id="KW-0344">Guanine-nucleotide releasing factor</keyword>
<feature type="compositionally biased region" description="Low complexity" evidence="3">
    <location>
        <begin position="765"/>
        <end position="779"/>
    </location>
</feature>
<protein>
    <submittedName>
        <fullName evidence="7">Dbl-like domain-containing protein</fullName>
    </submittedName>
</protein>
<dbReference type="InterPro" id="IPR000219">
    <property type="entry name" value="DH_dom"/>
</dbReference>
<dbReference type="InterPro" id="IPR052233">
    <property type="entry name" value="Rho-type_GEFs"/>
</dbReference>
<dbReference type="GO" id="GO:0005085">
    <property type="term" value="F:guanyl-nucleotide exchange factor activity"/>
    <property type="evidence" value="ECO:0007669"/>
    <property type="project" value="UniProtKB-KW"/>
</dbReference>
<dbReference type="EMBL" id="KV419404">
    <property type="protein sequence ID" value="KZS94494.1"/>
    <property type="molecule type" value="Genomic_DNA"/>
</dbReference>
<evidence type="ECO:0000256" key="3">
    <source>
        <dbReference type="SAM" id="MobiDB-lite"/>
    </source>
</evidence>
<dbReference type="AlphaFoldDB" id="A0A164VV00"/>
<dbReference type="CDD" id="cd00160">
    <property type="entry name" value="RhoGEF"/>
    <property type="match status" value="2"/>
</dbReference>
<accession>A0A164VV00</accession>
<dbReference type="PANTHER" id="PTHR46572:SF1">
    <property type="entry name" value="RHO1 GUANINE NUCLEOTIDE EXCHANGE FACTOR TUS1"/>
    <property type="match status" value="1"/>
</dbReference>
<dbReference type="PROSITE" id="PS50003">
    <property type="entry name" value="PH_DOMAIN"/>
    <property type="match status" value="1"/>
</dbReference>
<feature type="compositionally biased region" description="Polar residues" evidence="3">
    <location>
        <begin position="1262"/>
        <end position="1272"/>
    </location>
</feature>
<dbReference type="InterPro" id="IPR001180">
    <property type="entry name" value="CNH_dom"/>
</dbReference>
<dbReference type="PROSITE" id="PS50010">
    <property type="entry name" value="DH_2"/>
    <property type="match status" value="2"/>
</dbReference>
<dbReference type="SMART" id="SM00233">
    <property type="entry name" value="PH"/>
    <property type="match status" value="1"/>
</dbReference>
<feature type="region of interest" description="Disordered" evidence="3">
    <location>
        <begin position="1"/>
        <end position="56"/>
    </location>
</feature>
<dbReference type="SMART" id="SM00325">
    <property type="entry name" value="RhoGEF"/>
    <property type="match status" value="2"/>
</dbReference>
<dbReference type="InterPro" id="IPR001849">
    <property type="entry name" value="PH_domain"/>
</dbReference>
<sequence length="1272" mass="143933">MTASTSYPRPSYDSGYSGAGHSGPSRHNELDRIATLKGPLGLHEESDDEFLGDDSDEEDDSRFVNLALLSHLAVRLRDRVPRGTHVKGSIPYPRAFTGKDIVSTIQSQIQRELSITMGLSTSDRRTALHIARSLQGQLFFYEVEWGGKILSDGVEDVFMFLDDQEGLSDVMPEREELPTGVITFLTKCYSPSCQTEEPCYSYSCPKRRTSDWRSGLSQYVLDKLPESEVKRQTIIHQVIKKEEQYVHDLDTIEHLFIRPLRIANPPVIPHDEIDEFIDTVFGNVLDIRECNRRLLEVMYVRQREQGAIVQRIGDVFLTAAAEFRLAYPIYVGHLPVAEKRVKDELETNTELRRFLDQCAKHPDSRRFDLKHFLSRPSEHLQKYPVLLEAIMQETTDGNPDVEYLQEAVQAIRNLSTVATLWTFQNAMGKGPTSKLQWHDIIPKDYTMTIPKSESKRQSIIWELIQGEMLYVRDLELIETIFVRPLRSSNPPIVPLERLSDFLHDVFHNFMEIHSHHRRLLDRLHEIQREEHPRIRTVTAPVFDAALNWRDAYLEYIPNHPIATYRVDEEMAQNPLFKSFIEQCTRHPDAQKLDIKNFIMRPVARLLRYPLLLSGIMDASPAGHEDKDSIPNVLEVIKDLGKSTEGGVESSKQKVELWRYDANLVFKPGEYLDMDLKADTRSLIHAGKLLRQPESGLEWNGWSELYVLLFDNYLVMTKTKEKDGVTKYHVNRRPIPLDLLSLATFSDPAQQRGTAFLKGFRGGDRSSGTTTGNSVTGANGDASDSRAVWPCTIHHNGRMGGLYTLYTETADARAEWKKKLEEALALRAVIQDSNKVFEIEPLSADTFLVPSMQQGMNAPAWDNEQPLTGKVTCSVPFSTADGRGLVAIGCAEGVWIGLRHDTRSMKRVLHLRQVTQCAMLEDFGIFLVLADKALFAYHIEALVPSSTAPSTASTTPQKLNGHKDVQFFSVGSLHGRTLIIYMKKKGLDSVFRVLEPVVGKIAEKAKNPTAFSRWGIGSQKSDWFRVYRDFFLPSESYDLIFLKARIAILCTKGFEIMDLTDFKSVSIPQRDDPRLQALAKRCESCKPLGMYRSSENEFLLCYDQFGLYVDRHGYPSRQLVTIEWEGTAERVAFHPPYLLLFDSRFIEVRHIDNGRLAQIIPGSDVRCTWDGRGGSGLSQAQTPGPEGWQETASQEPRVHGVMKAPDPPPGAPGKRPRAVVQQVFELVPTIPLFLPGSLQSPSTTTYFPPASPPRSPRLHAAASLSTSNGTWSR</sequence>
<gene>
    <name evidence="7" type="ORF">SISNIDRAFT_410035</name>
</gene>
<dbReference type="PANTHER" id="PTHR46572">
    <property type="entry name" value="RHO1 GDP-GTP EXCHANGE PROTEIN 1-RELATED"/>
    <property type="match status" value="1"/>
</dbReference>
<evidence type="ECO:0000259" key="4">
    <source>
        <dbReference type="PROSITE" id="PS50003"/>
    </source>
</evidence>
<evidence type="ECO:0000256" key="2">
    <source>
        <dbReference type="ARBA" id="ARBA00022658"/>
    </source>
</evidence>
<feature type="compositionally biased region" description="Acidic residues" evidence="3">
    <location>
        <begin position="45"/>
        <end position="56"/>
    </location>
</feature>
<dbReference type="SMART" id="SM00036">
    <property type="entry name" value="CNH"/>
    <property type="match status" value="1"/>
</dbReference>
<evidence type="ECO:0000256" key="1">
    <source>
        <dbReference type="ARBA" id="ARBA00022553"/>
    </source>
</evidence>